<dbReference type="Proteomes" id="UP001159363">
    <property type="component" value="Chromosome 2"/>
</dbReference>
<gene>
    <name evidence="1" type="ORF">PR048_006897</name>
</gene>
<evidence type="ECO:0000313" key="2">
    <source>
        <dbReference type="Proteomes" id="UP001159363"/>
    </source>
</evidence>
<accession>A0ABQ9IC89</accession>
<dbReference type="EMBL" id="JARBHB010000002">
    <property type="protein sequence ID" value="KAJ8894283.1"/>
    <property type="molecule type" value="Genomic_DNA"/>
</dbReference>
<evidence type="ECO:0000313" key="1">
    <source>
        <dbReference type="EMBL" id="KAJ8894283.1"/>
    </source>
</evidence>
<protein>
    <submittedName>
        <fullName evidence="1">Uncharacterized protein</fullName>
    </submittedName>
</protein>
<comment type="caution">
    <text evidence="1">The sequence shown here is derived from an EMBL/GenBank/DDBJ whole genome shotgun (WGS) entry which is preliminary data.</text>
</comment>
<dbReference type="PANTHER" id="PTHR10773:SF19">
    <property type="match status" value="1"/>
</dbReference>
<reference evidence="1 2" key="1">
    <citation type="submission" date="2023-02" db="EMBL/GenBank/DDBJ databases">
        <title>LHISI_Scaffold_Assembly.</title>
        <authorList>
            <person name="Stuart O.P."/>
            <person name="Cleave R."/>
            <person name="Magrath M.J.L."/>
            <person name="Mikheyev A.S."/>
        </authorList>
    </citation>
    <scope>NUCLEOTIDE SEQUENCE [LARGE SCALE GENOMIC DNA]</scope>
    <source>
        <strain evidence="1">Daus_M_001</strain>
        <tissue evidence="1">Leg muscle</tissue>
    </source>
</reference>
<proteinExistence type="predicted"/>
<sequence>MVYKEVVVCSKICIAVHGITKRKTEFLQKNLKLTGQSPKENRGGKNYRMLSYAIVKHTRQSHYSLHDNRHRVYLPEDLNIKEMFEMYKLIHPDDKISYQNTQDLTLATRRPCAKLSALNSDGKNQDSDLRALKLDKELHLQKVQAFYVRKKSERIRAKKCDNVETIAMDYQKNVSLPNITTNDVYYRRQLSVYTFHIHVLSNGKSYFYTYPEFTAKKGSDEVASFLFDFIVNHLARSGQNENYTIVRFVHYVVHVVKVLKSITVTFSVRGHSYLECDKKMCVIDTKQRMEVPADWKESIAIAKTKSMSFKVISVEQSMVVKLSNLLNEKFVKKCPFAMQKMKEIATSDNHPRLILHRETCCNSHFPYSKIIAVHGAQRKRCTSVERLAHRGDAALGVRVSVALIASRFPASFPHCNHLSNNMLCSRAPIPVGLCNRTCHTSLNTVLGRRTPFKSTYYSTSSQFRTSTRYCNSVSRIITLVYGNPSLPLSDRPNLIMRIVQQPAYVNRYQPSPPQLLSNPPRRFFNTHSLWGRGRGAARELAFRTGQAGFDSLRVASRISALGELYRTMTLVGGFPRPCIPAPVRFPARFAPHRLSRARCSVPPKSLH</sequence>
<dbReference type="PANTHER" id="PTHR10773">
    <property type="entry name" value="DNA-DIRECTED RNA POLYMERASES I, II, AND III SUBUNIT RPABC2"/>
    <property type="match status" value="1"/>
</dbReference>
<organism evidence="1 2">
    <name type="scientific">Dryococelus australis</name>
    <dbReference type="NCBI Taxonomy" id="614101"/>
    <lineage>
        <taxon>Eukaryota</taxon>
        <taxon>Metazoa</taxon>
        <taxon>Ecdysozoa</taxon>
        <taxon>Arthropoda</taxon>
        <taxon>Hexapoda</taxon>
        <taxon>Insecta</taxon>
        <taxon>Pterygota</taxon>
        <taxon>Neoptera</taxon>
        <taxon>Polyneoptera</taxon>
        <taxon>Phasmatodea</taxon>
        <taxon>Verophasmatodea</taxon>
        <taxon>Anareolatae</taxon>
        <taxon>Phasmatidae</taxon>
        <taxon>Eurycanthinae</taxon>
        <taxon>Dryococelus</taxon>
    </lineage>
</organism>
<name>A0ABQ9IC89_9NEOP</name>
<keyword evidence="2" id="KW-1185">Reference proteome</keyword>